<dbReference type="RefSeq" id="WP_184474138.1">
    <property type="nucleotide sequence ID" value="NZ_JACHOV010000002.1"/>
</dbReference>
<organism evidence="5 6">
    <name type="scientific">Rhizorhapis suberifaciens</name>
    <name type="common">corky root of lettuce</name>
    <dbReference type="NCBI Taxonomy" id="13656"/>
    <lineage>
        <taxon>Bacteria</taxon>
        <taxon>Pseudomonadati</taxon>
        <taxon>Pseudomonadota</taxon>
        <taxon>Alphaproteobacteria</taxon>
        <taxon>Sphingomonadales</taxon>
        <taxon>Sphingomonadaceae</taxon>
        <taxon>Rhizorhapis</taxon>
    </lineage>
</organism>
<keyword evidence="3 4" id="KW-0378">Hydrolase</keyword>
<comment type="catalytic activity">
    <reaction evidence="4">
        <text>alpha,alpha-trehalose 6-phosphate + H2O = alpha,alpha-trehalose + phosphate</text>
        <dbReference type="Rhea" id="RHEA:23420"/>
        <dbReference type="ChEBI" id="CHEBI:15377"/>
        <dbReference type="ChEBI" id="CHEBI:16551"/>
        <dbReference type="ChEBI" id="CHEBI:43474"/>
        <dbReference type="ChEBI" id="CHEBI:58429"/>
        <dbReference type="EC" id="3.1.3.12"/>
    </reaction>
</comment>
<dbReference type="EMBL" id="JACHOV010000002">
    <property type="protein sequence ID" value="MBB4640280.1"/>
    <property type="molecule type" value="Genomic_DNA"/>
</dbReference>
<evidence type="ECO:0000256" key="3">
    <source>
        <dbReference type="ARBA" id="ARBA00022801"/>
    </source>
</evidence>
<keyword evidence="4" id="KW-0479">Metal-binding</keyword>
<protein>
    <recommendedName>
        <fullName evidence="4">Trehalose 6-phosphate phosphatase</fullName>
        <ecNumber evidence="4">3.1.3.12</ecNumber>
    </recommendedName>
</protein>
<name>A0A840HRQ6_9SPHN</name>
<keyword evidence="4" id="KW-0460">Magnesium</keyword>
<dbReference type="EC" id="3.1.3.12" evidence="4"/>
<comment type="cofactor">
    <cofactor evidence="4">
        <name>Mg(2+)</name>
        <dbReference type="ChEBI" id="CHEBI:18420"/>
    </cofactor>
</comment>
<dbReference type="AlphaFoldDB" id="A0A840HRQ6"/>
<comment type="similarity">
    <text evidence="2 4">Belongs to the trehalose phosphatase family.</text>
</comment>
<evidence type="ECO:0000256" key="2">
    <source>
        <dbReference type="ARBA" id="ARBA00008770"/>
    </source>
</evidence>
<dbReference type="GO" id="GO:0004805">
    <property type="term" value="F:trehalose-phosphatase activity"/>
    <property type="evidence" value="ECO:0007669"/>
    <property type="project" value="UniProtKB-EC"/>
</dbReference>
<evidence type="ECO:0000256" key="4">
    <source>
        <dbReference type="RuleBase" id="RU361117"/>
    </source>
</evidence>
<gene>
    <name evidence="5" type="ORF">HNQ99_000568</name>
</gene>
<evidence type="ECO:0000313" key="5">
    <source>
        <dbReference type="EMBL" id="MBB4640280.1"/>
    </source>
</evidence>
<dbReference type="InterPro" id="IPR023214">
    <property type="entry name" value="HAD_sf"/>
</dbReference>
<dbReference type="Gene3D" id="3.30.70.1020">
    <property type="entry name" value="Trehalose-6-phosphate phosphatase related protein, domain 2"/>
    <property type="match status" value="1"/>
</dbReference>
<reference evidence="5 6" key="1">
    <citation type="submission" date="2020-08" db="EMBL/GenBank/DDBJ databases">
        <title>Genomic Encyclopedia of Type Strains, Phase IV (KMG-IV): sequencing the most valuable type-strain genomes for metagenomic binning, comparative biology and taxonomic classification.</title>
        <authorList>
            <person name="Goeker M."/>
        </authorList>
    </citation>
    <scope>NUCLEOTIDE SEQUENCE [LARGE SCALE GENOMIC DNA]</scope>
    <source>
        <strain evidence="5 6">DSM 7465</strain>
    </source>
</reference>
<dbReference type="PANTHER" id="PTHR43768:SF3">
    <property type="entry name" value="TREHALOSE 6-PHOSPHATE PHOSPHATASE"/>
    <property type="match status" value="1"/>
</dbReference>
<dbReference type="CDD" id="cd01627">
    <property type="entry name" value="HAD_TPP"/>
    <property type="match status" value="1"/>
</dbReference>
<dbReference type="GO" id="GO:0046872">
    <property type="term" value="F:metal ion binding"/>
    <property type="evidence" value="ECO:0007669"/>
    <property type="project" value="UniProtKB-KW"/>
</dbReference>
<dbReference type="InterPro" id="IPR036412">
    <property type="entry name" value="HAD-like_sf"/>
</dbReference>
<sequence>MIEKATPILDPPPYDLLGGAFLFLDFDGTLVELAPRPQDVTVEADLRNLLGRLQDRLDGRLAIVSGRSVATLRAMFGLGDYLLAGSHGLELAYPGCAPEAPVRPPSIDQALRELICFAEGKNGLVVEEKTLGVAIHYRLAPQQEDECRSICEALSVDTGLYLQHGKMMFELRPGNGGKGTAVTRLLAETEPNGVRPIFIGDDITDEDGFMAAARLAGSGILVGSPRITAANYRLDSVTAARRWLSRGEEQLRKGG</sequence>
<proteinExistence type="inferred from homology"/>
<keyword evidence="6" id="KW-1185">Reference proteome</keyword>
<evidence type="ECO:0000313" key="6">
    <source>
        <dbReference type="Proteomes" id="UP000575068"/>
    </source>
</evidence>
<dbReference type="SUPFAM" id="SSF56784">
    <property type="entry name" value="HAD-like"/>
    <property type="match status" value="1"/>
</dbReference>
<dbReference type="UniPathway" id="UPA00299"/>
<dbReference type="InterPro" id="IPR006379">
    <property type="entry name" value="HAD-SF_hydro_IIB"/>
</dbReference>
<accession>A0A840HRQ6</accession>
<comment type="caution">
    <text evidence="5">The sequence shown here is derived from an EMBL/GenBank/DDBJ whole genome shotgun (WGS) entry which is preliminary data.</text>
</comment>
<dbReference type="PANTHER" id="PTHR43768">
    <property type="entry name" value="TREHALOSE 6-PHOSPHATE PHOSPHATASE"/>
    <property type="match status" value="1"/>
</dbReference>
<dbReference type="GO" id="GO:0005992">
    <property type="term" value="P:trehalose biosynthetic process"/>
    <property type="evidence" value="ECO:0007669"/>
    <property type="project" value="UniProtKB-UniPathway"/>
</dbReference>
<dbReference type="NCBIfam" id="TIGR01484">
    <property type="entry name" value="HAD-SF-IIB"/>
    <property type="match status" value="1"/>
</dbReference>
<dbReference type="Gene3D" id="3.40.50.1000">
    <property type="entry name" value="HAD superfamily/HAD-like"/>
    <property type="match status" value="1"/>
</dbReference>
<evidence type="ECO:0000256" key="1">
    <source>
        <dbReference type="ARBA" id="ARBA00005199"/>
    </source>
</evidence>
<comment type="pathway">
    <text evidence="1 4">Glycan biosynthesis; trehalose biosynthesis.</text>
</comment>
<comment type="function">
    <text evidence="4">Removes the phosphate from trehalose 6-phosphate to produce free trehalose.</text>
</comment>
<dbReference type="NCBIfam" id="TIGR00685">
    <property type="entry name" value="T6PP"/>
    <property type="match status" value="1"/>
</dbReference>
<dbReference type="Proteomes" id="UP000575068">
    <property type="component" value="Unassembled WGS sequence"/>
</dbReference>
<dbReference type="InterPro" id="IPR003337">
    <property type="entry name" value="Trehalose_PPase"/>
</dbReference>
<dbReference type="InterPro" id="IPR044651">
    <property type="entry name" value="OTSB-like"/>
</dbReference>
<dbReference type="Pfam" id="PF02358">
    <property type="entry name" value="Trehalose_PPase"/>
    <property type="match status" value="1"/>
</dbReference>